<gene>
    <name evidence="1" type="ORF">BOTBODRAFT_294280</name>
</gene>
<proteinExistence type="predicted"/>
<organism evidence="1 2">
    <name type="scientific">Botryobasidium botryosum (strain FD-172 SS1)</name>
    <dbReference type="NCBI Taxonomy" id="930990"/>
    <lineage>
        <taxon>Eukaryota</taxon>
        <taxon>Fungi</taxon>
        <taxon>Dikarya</taxon>
        <taxon>Basidiomycota</taxon>
        <taxon>Agaricomycotina</taxon>
        <taxon>Agaricomycetes</taxon>
        <taxon>Cantharellales</taxon>
        <taxon>Botryobasidiaceae</taxon>
        <taxon>Botryobasidium</taxon>
    </lineage>
</organism>
<dbReference type="HOGENOM" id="CLU_1677566_0_0_1"/>
<dbReference type="Proteomes" id="UP000027195">
    <property type="component" value="Unassembled WGS sequence"/>
</dbReference>
<dbReference type="InParanoid" id="A0A067MLB9"/>
<reference evidence="2" key="1">
    <citation type="journal article" date="2014" name="Proc. Natl. Acad. Sci. U.S.A.">
        <title>Extensive sampling of basidiomycete genomes demonstrates inadequacy of the white-rot/brown-rot paradigm for wood decay fungi.</title>
        <authorList>
            <person name="Riley R."/>
            <person name="Salamov A.A."/>
            <person name="Brown D.W."/>
            <person name="Nagy L.G."/>
            <person name="Floudas D."/>
            <person name="Held B.W."/>
            <person name="Levasseur A."/>
            <person name="Lombard V."/>
            <person name="Morin E."/>
            <person name="Otillar R."/>
            <person name="Lindquist E.A."/>
            <person name="Sun H."/>
            <person name="LaButti K.M."/>
            <person name="Schmutz J."/>
            <person name="Jabbour D."/>
            <person name="Luo H."/>
            <person name="Baker S.E."/>
            <person name="Pisabarro A.G."/>
            <person name="Walton J.D."/>
            <person name="Blanchette R.A."/>
            <person name="Henrissat B."/>
            <person name="Martin F."/>
            <person name="Cullen D."/>
            <person name="Hibbett D.S."/>
            <person name="Grigoriev I.V."/>
        </authorList>
    </citation>
    <scope>NUCLEOTIDE SEQUENCE [LARGE SCALE GENOMIC DNA]</scope>
    <source>
        <strain evidence="2">FD-172 SS1</strain>
    </source>
</reference>
<name>A0A067MLB9_BOTB1</name>
<evidence type="ECO:0000313" key="2">
    <source>
        <dbReference type="Proteomes" id="UP000027195"/>
    </source>
</evidence>
<dbReference type="AlphaFoldDB" id="A0A067MLB9"/>
<evidence type="ECO:0000313" key="1">
    <source>
        <dbReference type="EMBL" id="KDQ15530.1"/>
    </source>
</evidence>
<sequence>MNFLYVSFTSNGVYSRSCLSRLATFDRGGGSTAPHLWPLLRPFYVLTGGGGGGSNAWKQNTSVQAQRAIVTTHYRLAFSKPIASSSLFSGHVVISIILEQPWTSKAPEDFKVKVITDTSMRSGVGAFFADRHSVEFKWKLAMMTERDTHLAHPLCSC</sequence>
<dbReference type="EMBL" id="KL198032">
    <property type="protein sequence ID" value="KDQ15530.1"/>
    <property type="molecule type" value="Genomic_DNA"/>
</dbReference>
<protein>
    <submittedName>
        <fullName evidence="1">Uncharacterized protein</fullName>
    </submittedName>
</protein>
<accession>A0A067MLB9</accession>
<keyword evidence="2" id="KW-1185">Reference proteome</keyword>